<gene>
    <name evidence="1" type="ORF">ACE3NQ_20535</name>
</gene>
<dbReference type="Proteomes" id="UP001580407">
    <property type="component" value="Unassembled WGS sequence"/>
</dbReference>
<proteinExistence type="predicted"/>
<dbReference type="EMBL" id="JBHILM010000025">
    <property type="protein sequence ID" value="MFB5683311.1"/>
    <property type="molecule type" value="Genomic_DNA"/>
</dbReference>
<dbReference type="RefSeq" id="WP_375527042.1">
    <property type="nucleotide sequence ID" value="NZ_JBHILM010000025.1"/>
</dbReference>
<sequence>MNRERRLQSAAASWLKSYDGNSCIRGYRKHFGVNGFTISGQVSKLYGMSSKREITGCYSYPLTEEE</sequence>
<evidence type="ECO:0000313" key="1">
    <source>
        <dbReference type="EMBL" id="MFB5683311.1"/>
    </source>
</evidence>
<protein>
    <submittedName>
        <fullName evidence="1">Uncharacterized protein</fullName>
    </submittedName>
</protein>
<name>A0ABV5BC81_9BACL</name>
<reference evidence="1 2" key="1">
    <citation type="submission" date="2024-09" db="EMBL/GenBank/DDBJ databases">
        <authorList>
            <person name="Ruan L."/>
        </authorList>
    </citation>
    <scope>NUCLEOTIDE SEQUENCE [LARGE SCALE GENOMIC DNA]</scope>
    <source>
        <strain evidence="1 2">D33</strain>
    </source>
</reference>
<organism evidence="1 2">
    <name type="scientific">Paenibacillus terreus</name>
    <dbReference type="NCBI Taxonomy" id="1387834"/>
    <lineage>
        <taxon>Bacteria</taxon>
        <taxon>Bacillati</taxon>
        <taxon>Bacillota</taxon>
        <taxon>Bacilli</taxon>
        <taxon>Bacillales</taxon>
        <taxon>Paenibacillaceae</taxon>
        <taxon>Paenibacillus</taxon>
    </lineage>
</organism>
<accession>A0ABV5BC81</accession>
<keyword evidence="2" id="KW-1185">Reference proteome</keyword>
<comment type="caution">
    <text evidence="1">The sequence shown here is derived from an EMBL/GenBank/DDBJ whole genome shotgun (WGS) entry which is preliminary data.</text>
</comment>
<evidence type="ECO:0000313" key="2">
    <source>
        <dbReference type="Proteomes" id="UP001580407"/>
    </source>
</evidence>